<feature type="binding site" evidence="8">
    <location>
        <position position="202"/>
    </location>
    <ligand>
        <name>substrate</name>
    </ligand>
</feature>
<dbReference type="GO" id="GO:0005829">
    <property type="term" value="C:cytosol"/>
    <property type="evidence" value="ECO:0007669"/>
    <property type="project" value="TreeGrafter"/>
</dbReference>
<accession>A0A5R9BB78</accession>
<dbReference type="Gene3D" id="4.10.1250.10">
    <property type="entry name" value="Aminomethyltransferase fragment"/>
    <property type="match status" value="1"/>
</dbReference>
<dbReference type="NCBIfam" id="NF001567">
    <property type="entry name" value="PRK00389.1"/>
    <property type="match status" value="1"/>
</dbReference>
<evidence type="ECO:0000256" key="1">
    <source>
        <dbReference type="ARBA" id="ARBA00008609"/>
    </source>
</evidence>
<dbReference type="GO" id="GO:0005960">
    <property type="term" value="C:glycine cleavage complex"/>
    <property type="evidence" value="ECO:0007669"/>
    <property type="project" value="InterPro"/>
</dbReference>
<dbReference type="EC" id="2.1.2.10" evidence="2 7"/>
<dbReference type="Gene3D" id="3.30.70.1400">
    <property type="entry name" value="Aminomethyltransferase beta-barrel domains"/>
    <property type="match status" value="1"/>
</dbReference>
<evidence type="ECO:0000256" key="5">
    <source>
        <dbReference type="ARBA" id="ARBA00031395"/>
    </source>
</evidence>
<dbReference type="GO" id="GO:0019464">
    <property type="term" value="P:glycine decarboxylation via glycine cleavage system"/>
    <property type="evidence" value="ECO:0007669"/>
    <property type="project" value="UniProtKB-UniRule"/>
</dbReference>
<reference evidence="11 12" key="1">
    <citation type="submission" date="2019-05" db="EMBL/GenBank/DDBJ databases">
        <title>Nesterenkonia sp. GY074 isolated from the Southern Atlantic Ocean.</title>
        <authorList>
            <person name="Zhang G."/>
        </authorList>
    </citation>
    <scope>NUCLEOTIDE SEQUENCE [LARGE SCALE GENOMIC DNA]</scope>
    <source>
        <strain evidence="11 12">GY074</strain>
    </source>
</reference>
<dbReference type="InterPro" id="IPR028896">
    <property type="entry name" value="GcvT/YgfZ/DmdA"/>
</dbReference>
<evidence type="ECO:0000256" key="8">
    <source>
        <dbReference type="PIRSR" id="PIRSR006487-1"/>
    </source>
</evidence>
<dbReference type="GO" id="GO:0004047">
    <property type="term" value="F:aminomethyltransferase activity"/>
    <property type="evidence" value="ECO:0007669"/>
    <property type="project" value="UniProtKB-UniRule"/>
</dbReference>
<keyword evidence="11" id="KW-0489">Methyltransferase</keyword>
<name>A0A5R9BB78_9MICC</name>
<dbReference type="RefSeq" id="WP_138252843.1">
    <property type="nucleotide sequence ID" value="NZ_VAVZ01000016.1"/>
</dbReference>
<dbReference type="Gene3D" id="2.40.30.110">
    <property type="entry name" value="Aminomethyltransferase beta-barrel domains"/>
    <property type="match status" value="1"/>
</dbReference>
<dbReference type="FunFam" id="3.30.70.1400:FF:000001">
    <property type="entry name" value="Aminomethyltransferase"/>
    <property type="match status" value="1"/>
</dbReference>
<keyword evidence="3 7" id="KW-0032">Aminotransferase</keyword>
<evidence type="ECO:0000256" key="2">
    <source>
        <dbReference type="ARBA" id="ARBA00012616"/>
    </source>
</evidence>
<evidence type="ECO:0000259" key="10">
    <source>
        <dbReference type="Pfam" id="PF08669"/>
    </source>
</evidence>
<dbReference type="PANTHER" id="PTHR43757:SF2">
    <property type="entry name" value="AMINOMETHYLTRANSFERASE, MITOCHONDRIAL"/>
    <property type="match status" value="1"/>
</dbReference>
<dbReference type="InterPro" id="IPR006222">
    <property type="entry name" value="GCVT_N"/>
</dbReference>
<dbReference type="SUPFAM" id="SSF101790">
    <property type="entry name" value="Aminomethyltransferase beta-barrel domain"/>
    <property type="match status" value="1"/>
</dbReference>
<evidence type="ECO:0000259" key="9">
    <source>
        <dbReference type="Pfam" id="PF01571"/>
    </source>
</evidence>
<dbReference type="PIRSF" id="PIRSF006487">
    <property type="entry name" value="GcvT"/>
    <property type="match status" value="1"/>
</dbReference>
<dbReference type="GO" id="GO:0008168">
    <property type="term" value="F:methyltransferase activity"/>
    <property type="evidence" value="ECO:0007669"/>
    <property type="project" value="UniProtKB-KW"/>
</dbReference>
<comment type="similarity">
    <text evidence="1 7">Belongs to the GcvT family.</text>
</comment>
<protein>
    <recommendedName>
        <fullName evidence="2 7">Aminomethyltransferase</fullName>
        <ecNumber evidence="2 7">2.1.2.10</ecNumber>
    </recommendedName>
    <alternativeName>
        <fullName evidence="5 7">Glycine cleavage system T protein</fullName>
    </alternativeName>
</protein>
<keyword evidence="12" id="KW-1185">Reference proteome</keyword>
<dbReference type="GO" id="GO:0008483">
    <property type="term" value="F:transaminase activity"/>
    <property type="evidence" value="ECO:0007669"/>
    <property type="project" value="UniProtKB-KW"/>
</dbReference>
<evidence type="ECO:0000256" key="6">
    <source>
        <dbReference type="ARBA" id="ARBA00047665"/>
    </source>
</evidence>
<comment type="function">
    <text evidence="7">The glycine cleavage system catalyzes the degradation of glycine.</text>
</comment>
<dbReference type="Pfam" id="PF01571">
    <property type="entry name" value="GCV_T"/>
    <property type="match status" value="1"/>
</dbReference>
<evidence type="ECO:0000313" key="11">
    <source>
        <dbReference type="EMBL" id="TLP97534.1"/>
    </source>
</evidence>
<comment type="caution">
    <text evidence="11">The sequence shown here is derived from an EMBL/GenBank/DDBJ whole genome shotgun (WGS) entry which is preliminary data.</text>
</comment>
<proteinExistence type="inferred from homology"/>
<feature type="domain" description="Aminomethyltransferase C-terminal" evidence="10">
    <location>
        <begin position="293"/>
        <end position="370"/>
    </location>
</feature>
<dbReference type="EMBL" id="VAVZ01000016">
    <property type="protein sequence ID" value="TLP97534.1"/>
    <property type="molecule type" value="Genomic_DNA"/>
</dbReference>
<dbReference type="FunFam" id="2.40.30.110:FF:000003">
    <property type="entry name" value="Aminomethyltransferase"/>
    <property type="match status" value="1"/>
</dbReference>
<evidence type="ECO:0000256" key="3">
    <source>
        <dbReference type="ARBA" id="ARBA00022576"/>
    </source>
</evidence>
<organism evidence="11 12">
    <name type="scientific">Nesterenkonia salmonea</name>
    <dbReference type="NCBI Taxonomy" id="1804987"/>
    <lineage>
        <taxon>Bacteria</taxon>
        <taxon>Bacillati</taxon>
        <taxon>Actinomycetota</taxon>
        <taxon>Actinomycetes</taxon>
        <taxon>Micrococcales</taxon>
        <taxon>Micrococcaceae</taxon>
        <taxon>Nesterenkonia</taxon>
    </lineage>
</organism>
<dbReference type="Proteomes" id="UP000310458">
    <property type="component" value="Unassembled WGS sequence"/>
</dbReference>
<dbReference type="Gene3D" id="3.30.1360.120">
    <property type="entry name" value="Probable tRNA modification gtpase trme, domain 1"/>
    <property type="match status" value="1"/>
</dbReference>
<dbReference type="SUPFAM" id="SSF103025">
    <property type="entry name" value="Folate-binding domain"/>
    <property type="match status" value="1"/>
</dbReference>
<dbReference type="AlphaFoldDB" id="A0A5R9BB78"/>
<sequence>MPDLKETALAAEHEALGASFTDFGGWRMPLKYSSELEEHRAVRSAAGMFDLSHMGEVRVIGAEAATFLNTALVGNLAKIEPGKAKYSLICTADGGIIDDLITYRIGEQEYLVIPNAANREVVAAALTERAADFDVEIWDESEGISLIAVQGPASAAIVSSLVRAHEIDLVENLSYYAHTTVTIGGQEILLARTGYTGEDGFELYLPHDKAGALWRALLEGGSDFGLTPCGLACRDSLRLEAGMPLYGNELTTSRKPQEAGLPVVAFSKEEDFIGRAALEQAKAAGVGKTTGQRLVGLKASGKRAARKGHVIQNLEGAPIGEITSGVPSPTLGHAIAMGYVDVAYVEPGTELHVDVRGKPIPFEVTKPPFYRREQASGT</sequence>
<dbReference type="GO" id="GO:0032259">
    <property type="term" value="P:methylation"/>
    <property type="evidence" value="ECO:0007669"/>
    <property type="project" value="UniProtKB-KW"/>
</dbReference>
<comment type="catalytic activity">
    <reaction evidence="6 7">
        <text>N(6)-[(R)-S(8)-aminomethyldihydrolipoyl]-L-lysyl-[protein] + (6S)-5,6,7,8-tetrahydrofolate = N(6)-[(R)-dihydrolipoyl]-L-lysyl-[protein] + (6R)-5,10-methylene-5,6,7,8-tetrahydrofolate + NH4(+)</text>
        <dbReference type="Rhea" id="RHEA:16945"/>
        <dbReference type="Rhea" id="RHEA-COMP:10475"/>
        <dbReference type="Rhea" id="RHEA-COMP:10492"/>
        <dbReference type="ChEBI" id="CHEBI:15636"/>
        <dbReference type="ChEBI" id="CHEBI:28938"/>
        <dbReference type="ChEBI" id="CHEBI:57453"/>
        <dbReference type="ChEBI" id="CHEBI:83100"/>
        <dbReference type="ChEBI" id="CHEBI:83143"/>
        <dbReference type="EC" id="2.1.2.10"/>
    </reaction>
</comment>
<dbReference type="HAMAP" id="MF_00259">
    <property type="entry name" value="GcvT"/>
    <property type="match status" value="1"/>
</dbReference>
<dbReference type="OrthoDB" id="9774591at2"/>
<dbReference type="InterPro" id="IPR013977">
    <property type="entry name" value="GcvT_C"/>
</dbReference>
<evidence type="ECO:0000313" key="12">
    <source>
        <dbReference type="Proteomes" id="UP000310458"/>
    </source>
</evidence>
<feature type="domain" description="GCVT N-terminal" evidence="9">
    <location>
        <begin position="11"/>
        <end position="263"/>
    </location>
</feature>
<evidence type="ECO:0000256" key="7">
    <source>
        <dbReference type="HAMAP-Rule" id="MF_00259"/>
    </source>
</evidence>
<dbReference type="InterPro" id="IPR006223">
    <property type="entry name" value="GcvT"/>
</dbReference>
<evidence type="ECO:0000256" key="4">
    <source>
        <dbReference type="ARBA" id="ARBA00022679"/>
    </source>
</evidence>
<dbReference type="Pfam" id="PF08669">
    <property type="entry name" value="GCV_T_C"/>
    <property type="match status" value="1"/>
</dbReference>
<dbReference type="NCBIfam" id="TIGR00528">
    <property type="entry name" value="gcvT"/>
    <property type="match status" value="1"/>
</dbReference>
<keyword evidence="4 7" id="KW-0808">Transferase</keyword>
<dbReference type="InterPro" id="IPR029043">
    <property type="entry name" value="GcvT/YgfZ_C"/>
</dbReference>
<comment type="subunit">
    <text evidence="7">The glycine cleavage system is composed of four proteins: P, T, L and H.</text>
</comment>
<dbReference type="InterPro" id="IPR027266">
    <property type="entry name" value="TrmE/GcvT-like"/>
</dbReference>
<dbReference type="InterPro" id="IPR022903">
    <property type="entry name" value="GcvT_bac"/>
</dbReference>
<gene>
    <name evidence="7 11" type="primary">gcvT</name>
    <name evidence="11" type="ORF">FEF26_07085</name>
</gene>
<dbReference type="PANTHER" id="PTHR43757">
    <property type="entry name" value="AMINOMETHYLTRANSFERASE"/>
    <property type="match status" value="1"/>
</dbReference>